<keyword evidence="4 5" id="KW-0560">Oxidoreductase</keyword>
<dbReference type="AlphaFoldDB" id="A0A398CWP8"/>
<comment type="similarity">
    <text evidence="1 5">Belongs to the flavin oxidoreductase frp family.</text>
</comment>
<accession>A0A398CWP8</accession>
<dbReference type="InterPro" id="IPR016446">
    <property type="entry name" value="Flavin_OxRdtase_Frp"/>
</dbReference>
<comment type="caution">
    <text evidence="7">The sequence shown here is derived from an EMBL/GenBank/DDBJ whole genome shotgun (WGS) entry which is preliminary data.</text>
</comment>
<evidence type="ECO:0000313" key="7">
    <source>
        <dbReference type="EMBL" id="RIE06620.1"/>
    </source>
</evidence>
<dbReference type="Pfam" id="PF00881">
    <property type="entry name" value="Nitroreductase"/>
    <property type="match status" value="1"/>
</dbReference>
<evidence type="ECO:0000256" key="3">
    <source>
        <dbReference type="ARBA" id="ARBA00022643"/>
    </source>
</evidence>
<keyword evidence="3 5" id="KW-0288">FMN</keyword>
<dbReference type="GO" id="GO:0016491">
    <property type="term" value="F:oxidoreductase activity"/>
    <property type="evidence" value="ECO:0007669"/>
    <property type="project" value="UniProtKB-UniRule"/>
</dbReference>
<dbReference type="OrthoDB" id="9775805at2"/>
<evidence type="ECO:0000313" key="8">
    <source>
        <dbReference type="Proteomes" id="UP000266328"/>
    </source>
</evidence>
<dbReference type="InterPro" id="IPR029479">
    <property type="entry name" value="Nitroreductase"/>
</dbReference>
<evidence type="ECO:0000256" key="2">
    <source>
        <dbReference type="ARBA" id="ARBA00022630"/>
    </source>
</evidence>
<dbReference type="InterPro" id="IPR000415">
    <property type="entry name" value="Nitroreductase-like"/>
</dbReference>
<feature type="domain" description="Nitroreductase" evidence="6">
    <location>
        <begin position="11"/>
        <end position="166"/>
    </location>
</feature>
<dbReference type="PANTHER" id="PTHR43425">
    <property type="entry name" value="OXYGEN-INSENSITIVE NADPH NITROREDUCTASE"/>
    <property type="match status" value="1"/>
</dbReference>
<evidence type="ECO:0000256" key="4">
    <source>
        <dbReference type="ARBA" id="ARBA00023002"/>
    </source>
</evidence>
<keyword evidence="8" id="KW-1185">Reference proteome</keyword>
<gene>
    <name evidence="7" type="ORF">SMC7_01015</name>
</gene>
<dbReference type="SUPFAM" id="SSF55469">
    <property type="entry name" value="FMN-dependent nitroreductase-like"/>
    <property type="match status" value="1"/>
</dbReference>
<name>A0A398CWP8_9BACT</name>
<dbReference type="Gene3D" id="3.40.109.10">
    <property type="entry name" value="NADH Oxidase"/>
    <property type="match status" value="1"/>
</dbReference>
<reference evidence="7 8" key="1">
    <citation type="submission" date="2018-09" db="EMBL/GenBank/DDBJ databases">
        <title>Discovery and Ecogenomic Context for Candidatus Cryosericales, a Global Caldiserica Order Active in Thawing Permafrost.</title>
        <authorList>
            <person name="Martinez M.A."/>
            <person name="Woodcroft B.J."/>
            <person name="Ignacio Espinoza J.C."/>
            <person name="Zayed A."/>
            <person name="Singleton C.M."/>
            <person name="Boyd J."/>
            <person name="Li Y.-F."/>
            <person name="Purvine S."/>
            <person name="Maughan H."/>
            <person name="Hodgkins S.B."/>
            <person name="Anderson D."/>
            <person name="Sederholm M."/>
            <person name="Temperton B."/>
            <person name="Saleska S.R."/>
            <person name="Tyson G.W."/>
            <person name="Rich V.I."/>
        </authorList>
    </citation>
    <scope>NUCLEOTIDE SEQUENCE [LARGE SCALE GENOMIC DNA]</scope>
    <source>
        <strain evidence="7 8">SMC7</strain>
    </source>
</reference>
<proteinExistence type="inferred from homology"/>
<dbReference type="PIRSF" id="PIRSF005426">
    <property type="entry name" value="Frp"/>
    <property type="match status" value="1"/>
</dbReference>
<dbReference type="EMBL" id="QXIS01000006">
    <property type="protein sequence ID" value="RIE06620.1"/>
    <property type="molecule type" value="Genomic_DNA"/>
</dbReference>
<dbReference type="PANTHER" id="PTHR43425:SF2">
    <property type="entry name" value="OXYGEN-INSENSITIVE NADPH NITROREDUCTASE"/>
    <property type="match status" value="1"/>
</dbReference>
<sequence>MNDVNEVIRQLRERKSVRVFEDKVMPDAVKNEVIAAAFEAPTAGNMMFYTIIDVTDQKVKDQLSVLCDHQPFIAKAPLVLVFLADYQRWYETYRAAGLIVRKPAVGDLMLACADAFIAAQNSVVAAQSLGLGSCYIGDVLENCEQVRALLSLPEFVMPAAVVVYGYPTKQQLDRKKPARFGKSHIVHENGYRKMEADELLGMHSERGDKESIEALCKRKYMSDFSAEMTRSVAEYLRNFSDR</sequence>
<dbReference type="RefSeq" id="WP_119088523.1">
    <property type="nucleotide sequence ID" value="NZ_QXIS01000006.1"/>
</dbReference>
<protein>
    <submittedName>
        <fullName evidence="7">Nitroreductase</fullName>
    </submittedName>
</protein>
<evidence type="ECO:0000256" key="5">
    <source>
        <dbReference type="PIRNR" id="PIRNR005426"/>
    </source>
</evidence>
<dbReference type="Proteomes" id="UP000266328">
    <property type="component" value="Unassembled WGS sequence"/>
</dbReference>
<organism evidence="7 8">
    <name type="scientific">Candidatus Cryosericum terrychapinii</name>
    <dbReference type="NCBI Taxonomy" id="2290919"/>
    <lineage>
        <taxon>Bacteria</taxon>
        <taxon>Pseudomonadati</taxon>
        <taxon>Caldisericota/Cryosericota group</taxon>
        <taxon>Candidatus Cryosericota</taxon>
        <taxon>Candidatus Cryosericia</taxon>
        <taxon>Candidatus Cryosericales</taxon>
        <taxon>Candidatus Cryosericaceae</taxon>
        <taxon>Candidatus Cryosericum</taxon>
    </lineage>
</organism>
<keyword evidence="5" id="KW-0521">NADP</keyword>
<evidence type="ECO:0000259" key="6">
    <source>
        <dbReference type="Pfam" id="PF00881"/>
    </source>
</evidence>
<evidence type="ECO:0000256" key="1">
    <source>
        <dbReference type="ARBA" id="ARBA00008366"/>
    </source>
</evidence>
<keyword evidence="2 5" id="KW-0285">Flavoprotein</keyword>